<organism evidence="6 7">
    <name type="scientific">Ensifer adhaerens</name>
    <name type="common">Sinorhizobium morelense</name>
    <dbReference type="NCBI Taxonomy" id="106592"/>
    <lineage>
        <taxon>Bacteria</taxon>
        <taxon>Pseudomonadati</taxon>
        <taxon>Pseudomonadota</taxon>
        <taxon>Alphaproteobacteria</taxon>
        <taxon>Hyphomicrobiales</taxon>
        <taxon>Rhizobiaceae</taxon>
        <taxon>Sinorhizobium/Ensifer group</taxon>
        <taxon>Ensifer</taxon>
    </lineage>
</organism>
<dbReference type="Pfam" id="PF24860">
    <property type="entry name" value="FdhE_C"/>
    <property type="match status" value="1"/>
</dbReference>
<dbReference type="GO" id="GO:0051604">
    <property type="term" value="P:protein maturation"/>
    <property type="evidence" value="ECO:0007669"/>
    <property type="project" value="TreeGrafter"/>
</dbReference>
<dbReference type="HAMAP" id="MF_00611">
    <property type="entry name" value="FdeH"/>
    <property type="match status" value="1"/>
</dbReference>
<dbReference type="InterPro" id="IPR006452">
    <property type="entry name" value="Formate_DH_accessory"/>
</dbReference>
<dbReference type="InterPro" id="IPR056796">
    <property type="entry name" value="FdhE_C"/>
</dbReference>
<dbReference type="NCBIfam" id="TIGR01562">
    <property type="entry name" value="FdhE"/>
    <property type="match status" value="1"/>
</dbReference>
<comment type="subcellular location">
    <subcellularLocation>
        <location evidence="2">Cytoplasm</location>
    </subcellularLocation>
</comment>
<evidence type="ECO:0000259" key="3">
    <source>
        <dbReference type="Pfam" id="PF04216"/>
    </source>
</evidence>
<accession>A0A9Q8YBM3</accession>
<sequence length="303" mass="32203">MAEDVQPDPSLIGGVPTPPLAFLPEPVKLFQTRARRFAFLAESNALAPYLTFLAALSKLQARLVVTLPPVAAPTSARLAEAARAAMPPFDRMALVDDLGLSATLDALLEGAADLAMPDPARLALDAVRAAEDGDRHWLLANILSDRVPEDSAAPHLFVAAAVQLHMARLAATLDAEALVPVSLGVCPACGGRPATSSVVGTQGVENVRYAACACCATQWNEVRVKCLCCGSTKGISYRSVETSEATVKAETCRECHAWVKIFYQVKNPSLEPIADDVGSLGLDILMKETEFRRGGFNPYLAGY</sequence>
<dbReference type="PIRSF" id="PIRSF018296">
    <property type="entry name" value="Format_dh_formtn"/>
    <property type="match status" value="1"/>
</dbReference>
<comment type="similarity">
    <text evidence="2">Belongs to the FdhE family.</text>
</comment>
<protein>
    <recommendedName>
        <fullName evidence="2">Protein FdhE homolog</fullName>
    </recommendedName>
</protein>
<geneLocation type="plasmid" evidence="6 7">
    <name>pA</name>
</geneLocation>
<reference evidence="6" key="1">
    <citation type="submission" date="2022-06" db="EMBL/GenBank/DDBJ databases">
        <title>Physiological and biochemical characterization and genomic elucidation of a strain of the genus Ensifer adhaerens M8 that combines arsenic oxidation and chromium reduction.</title>
        <authorList>
            <person name="Li X."/>
            <person name="Yu c."/>
        </authorList>
    </citation>
    <scope>NUCLEOTIDE SEQUENCE</scope>
    <source>
        <strain evidence="6">M8</strain>
        <plasmid evidence="6">pA</plasmid>
    </source>
</reference>
<proteinExistence type="inferred from homology"/>
<dbReference type="InterPro" id="IPR056774">
    <property type="entry name" value="FdhE_N"/>
</dbReference>
<evidence type="ECO:0000259" key="4">
    <source>
        <dbReference type="Pfam" id="PF24859"/>
    </source>
</evidence>
<dbReference type="InterPro" id="IPR024064">
    <property type="entry name" value="FdhE-like_sf"/>
</dbReference>
<dbReference type="SUPFAM" id="SSF144020">
    <property type="entry name" value="FdhE-like"/>
    <property type="match status" value="1"/>
</dbReference>
<dbReference type="InterPro" id="IPR056797">
    <property type="entry name" value="FdhE_central"/>
</dbReference>
<evidence type="ECO:0000259" key="5">
    <source>
        <dbReference type="Pfam" id="PF24860"/>
    </source>
</evidence>
<dbReference type="RefSeq" id="WP_252160756.1">
    <property type="nucleotide sequence ID" value="NZ_CP098808.1"/>
</dbReference>
<dbReference type="CDD" id="cd16341">
    <property type="entry name" value="FdhE"/>
    <property type="match status" value="1"/>
</dbReference>
<feature type="domain" description="FdhE C-terminal" evidence="5">
    <location>
        <begin position="224"/>
        <end position="300"/>
    </location>
</feature>
<dbReference type="Gene3D" id="3.90.1670.10">
    <property type="entry name" value="FdhE-like domain"/>
    <property type="match status" value="1"/>
</dbReference>
<evidence type="ECO:0000313" key="6">
    <source>
        <dbReference type="EMBL" id="USJ26235.1"/>
    </source>
</evidence>
<feature type="domain" description="FdhE N-terminal" evidence="3">
    <location>
        <begin position="19"/>
        <end position="181"/>
    </location>
</feature>
<dbReference type="PANTHER" id="PTHR37689">
    <property type="entry name" value="PROTEIN FDHE"/>
    <property type="match status" value="1"/>
</dbReference>
<name>A0A9Q8YBM3_ENSAD</name>
<keyword evidence="6" id="KW-0614">Plasmid</keyword>
<dbReference type="Proteomes" id="UP001055460">
    <property type="component" value="Plasmid pA"/>
</dbReference>
<dbReference type="GO" id="GO:0005829">
    <property type="term" value="C:cytosol"/>
    <property type="evidence" value="ECO:0007669"/>
    <property type="project" value="TreeGrafter"/>
</dbReference>
<dbReference type="PANTHER" id="PTHR37689:SF1">
    <property type="entry name" value="PROTEIN FDHE"/>
    <property type="match status" value="1"/>
</dbReference>
<dbReference type="EMBL" id="CP098808">
    <property type="protein sequence ID" value="USJ26235.1"/>
    <property type="molecule type" value="Genomic_DNA"/>
</dbReference>
<dbReference type="GO" id="GO:0008199">
    <property type="term" value="F:ferric iron binding"/>
    <property type="evidence" value="ECO:0007669"/>
    <property type="project" value="TreeGrafter"/>
</dbReference>
<evidence type="ECO:0000256" key="1">
    <source>
        <dbReference type="ARBA" id="ARBA00022490"/>
    </source>
</evidence>
<keyword evidence="1 2" id="KW-0963">Cytoplasm</keyword>
<dbReference type="AlphaFoldDB" id="A0A9Q8YBM3"/>
<dbReference type="Pfam" id="PF24859">
    <property type="entry name" value="FdhE_central"/>
    <property type="match status" value="1"/>
</dbReference>
<gene>
    <name evidence="2 6" type="primary">fdhE</name>
    <name evidence="6" type="ORF">NE863_19910</name>
</gene>
<evidence type="ECO:0000256" key="2">
    <source>
        <dbReference type="HAMAP-Rule" id="MF_00611"/>
    </source>
</evidence>
<dbReference type="Pfam" id="PF04216">
    <property type="entry name" value="FdhE_N"/>
    <property type="match status" value="1"/>
</dbReference>
<comment type="function">
    <text evidence="2">Necessary for formate dehydrogenase activity.</text>
</comment>
<evidence type="ECO:0000313" key="7">
    <source>
        <dbReference type="Proteomes" id="UP001055460"/>
    </source>
</evidence>
<feature type="domain" description="FdhE central" evidence="4">
    <location>
        <begin position="185"/>
        <end position="223"/>
    </location>
</feature>